<keyword evidence="3" id="KW-0804">Transcription</keyword>
<keyword evidence="1" id="KW-0805">Transcription regulation</keyword>
<dbReference type="SMART" id="SM00346">
    <property type="entry name" value="HTH_ICLR"/>
    <property type="match status" value="1"/>
</dbReference>
<dbReference type="InterPro" id="IPR036388">
    <property type="entry name" value="WH-like_DNA-bd_sf"/>
</dbReference>
<keyword evidence="2" id="KW-0238">DNA-binding</keyword>
<comment type="caution">
    <text evidence="6">The sequence shown here is derived from an EMBL/GenBank/DDBJ whole genome shotgun (WGS) entry which is preliminary data.</text>
</comment>
<protein>
    <submittedName>
        <fullName evidence="6">IclR family transcriptional regulator</fullName>
    </submittedName>
</protein>
<dbReference type="InterPro" id="IPR005471">
    <property type="entry name" value="Tscrpt_reg_IclR_N"/>
</dbReference>
<dbReference type="GO" id="GO:0003677">
    <property type="term" value="F:DNA binding"/>
    <property type="evidence" value="ECO:0007669"/>
    <property type="project" value="UniProtKB-KW"/>
</dbReference>
<dbReference type="Proteomes" id="UP000013237">
    <property type="component" value="Unassembled WGS sequence"/>
</dbReference>
<dbReference type="PANTHER" id="PTHR30136">
    <property type="entry name" value="HELIX-TURN-HELIX TRANSCRIPTIONAL REGULATOR, ICLR FAMILY"/>
    <property type="match status" value="1"/>
</dbReference>
<evidence type="ECO:0000313" key="7">
    <source>
        <dbReference type="Proteomes" id="UP000013237"/>
    </source>
</evidence>
<evidence type="ECO:0000259" key="5">
    <source>
        <dbReference type="PROSITE" id="PS51078"/>
    </source>
</evidence>
<gene>
    <name evidence="6" type="ORF">C206_26397</name>
</gene>
<feature type="domain" description="IclR-ED" evidence="5">
    <location>
        <begin position="96"/>
        <end position="277"/>
    </location>
</feature>
<dbReference type="InterPro" id="IPR029016">
    <property type="entry name" value="GAF-like_dom_sf"/>
</dbReference>
<organism evidence="6 7">
    <name type="scientific">Pseudomonas putida TRO1</name>
    <dbReference type="NCBI Taxonomy" id="1227924"/>
    <lineage>
        <taxon>Bacteria</taxon>
        <taxon>Pseudomonadati</taxon>
        <taxon>Pseudomonadota</taxon>
        <taxon>Gammaproteobacteria</taxon>
        <taxon>Pseudomonadales</taxon>
        <taxon>Pseudomonadaceae</taxon>
        <taxon>Pseudomonas</taxon>
    </lineage>
</organism>
<dbReference type="Pfam" id="PF09339">
    <property type="entry name" value="HTH_IclR"/>
    <property type="match status" value="1"/>
</dbReference>
<evidence type="ECO:0000256" key="2">
    <source>
        <dbReference type="ARBA" id="ARBA00023125"/>
    </source>
</evidence>
<dbReference type="Gene3D" id="3.30.450.40">
    <property type="match status" value="1"/>
</dbReference>
<dbReference type="PANTHER" id="PTHR30136:SF34">
    <property type="entry name" value="TRANSCRIPTIONAL REGULATOR"/>
    <property type="match status" value="1"/>
</dbReference>
<evidence type="ECO:0000313" key="6">
    <source>
        <dbReference type="EMBL" id="ENY74596.1"/>
    </source>
</evidence>
<dbReference type="SUPFAM" id="SSF55781">
    <property type="entry name" value="GAF domain-like"/>
    <property type="match status" value="1"/>
</dbReference>
<evidence type="ECO:0000256" key="1">
    <source>
        <dbReference type="ARBA" id="ARBA00023015"/>
    </source>
</evidence>
<dbReference type="InterPro" id="IPR050707">
    <property type="entry name" value="HTH_MetabolicPath_Reg"/>
</dbReference>
<accession>A0AAD2ZRK8</accession>
<reference evidence="6 7" key="1">
    <citation type="submission" date="2013-02" db="EMBL/GenBank/DDBJ databases">
        <title>Insights into the proteome of triclosan-resistant Pseudomonas putida TRO1, isolated from activated sludge.</title>
        <authorList>
            <person name="Lolas I.B."/>
            <person name="Almeida B."/>
            <person name="Starnawski P.M."/>
            <person name="Soenderkaer M."/>
            <person name="Nielsen K.L."/>
            <person name="Nielsen J.L."/>
        </authorList>
    </citation>
    <scope>NUCLEOTIDE SEQUENCE [LARGE SCALE GENOMIC DNA]</scope>
    <source>
        <strain evidence="6 7">TRO1</strain>
    </source>
</reference>
<dbReference type="GO" id="GO:0003700">
    <property type="term" value="F:DNA-binding transcription factor activity"/>
    <property type="evidence" value="ECO:0007669"/>
    <property type="project" value="TreeGrafter"/>
</dbReference>
<dbReference type="InterPro" id="IPR014757">
    <property type="entry name" value="Tscrpt_reg_IclR_C"/>
</dbReference>
<name>A0AAD2ZRK8_PSEPU</name>
<dbReference type="AlphaFoldDB" id="A0AAD2ZRK8"/>
<evidence type="ECO:0000259" key="4">
    <source>
        <dbReference type="PROSITE" id="PS51077"/>
    </source>
</evidence>
<proteinExistence type="predicted"/>
<dbReference type="EMBL" id="APBQ01000197">
    <property type="protein sequence ID" value="ENY74596.1"/>
    <property type="molecule type" value="Genomic_DNA"/>
</dbReference>
<dbReference type="Pfam" id="PF01614">
    <property type="entry name" value="IclR_C"/>
    <property type="match status" value="1"/>
</dbReference>
<feature type="domain" description="HTH iclR-type" evidence="4">
    <location>
        <begin position="35"/>
        <end position="95"/>
    </location>
</feature>
<dbReference type="PROSITE" id="PS51078">
    <property type="entry name" value="ICLR_ED"/>
    <property type="match status" value="1"/>
</dbReference>
<dbReference type="Gene3D" id="1.10.10.10">
    <property type="entry name" value="Winged helix-like DNA-binding domain superfamily/Winged helix DNA-binding domain"/>
    <property type="match status" value="1"/>
</dbReference>
<dbReference type="PROSITE" id="PS51077">
    <property type="entry name" value="HTH_ICLR"/>
    <property type="match status" value="1"/>
</dbReference>
<dbReference type="SUPFAM" id="SSF46785">
    <property type="entry name" value="Winged helix' DNA-binding domain"/>
    <property type="match status" value="1"/>
</dbReference>
<dbReference type="InterPro" id="IPR036390">
    <property type="entry name" value="WH_DNA-bd_sf"/>
</dbReference>
<sequence length="281" mass="30927">MSTAVVAGTHDIASQIPDEQRTMIDAPVKDADYSVPALARGLAVLGLFNARTRSLSMQEIAERLNVSTSALYRIVFTLTDMGYLNKHNSQYELGARVISDGFSYLASRDIVDVAMPHLNQLRDRTSLSCHLAVRENTESLYVYRAFAAQRLSVNIPVGTRIACHCTAIGRMLLTGLDQVELAALYQHIRLDDYPAPAPRTQLELQDMIEGDRARGWVLHRSDYSTAIAMAIKDHRGEVTAAINLSGPDAVMDPEGATGKFEALLRECSTKISADLGYVEDR</sequence>
<dbReference type="GO" id="GO:0045892">
    <property type="term" value="P:negative regulation of DNA-templated transcription"/>
    <property type="evidence" value="ECO:0007669"/>
    <property type="project" value="TreeGrafter"/>
</dbReference>
<evidence type="ECO:0000256" key="3">
    <source>
        <dbReference type="ARBA" id="ARBA00023163"/>
    </source>
</evidence>